<sequence length="133" mass="14989">MQVVIFKILDEQFAVETEKIKSINDMMEVTAVPKAPAYIKGLINLRGNVSSLLDVNLLLGLEQSKEQSSIIILNLQEESVGIAVDEVSEVLDIEESLIEKTEELKEKPYLKGVINFKDRIVTLIDINKMIPNY</sequence>
<evidence type="ECO:0000313" key="3">
    <source>
        <dbReference type="Proteomes" id="UP001224418"/>
    </source>
</evidence>
<dbReference type="PANTHER" id="PTHR22617">
    <property type="entry name" value="CHEMOTAXIS SENSOR HISTIDINE KINASE-RELATED"/>
    <property type="match status" value="1"/>
</dbReference>
<dbReference type="RefSeq" id="WP_307355312.1">
    <property type="nucleotide sequence ID" value="NZ_BAAACJ010000012.1"/>
</dbReference>
<evidence type="ECO:0000259" key="1">
    <source>
        <dbReference type="PROSITE" id="PS50851"/>
    </source>
</evidence>
<dbReference type="InterPro" id="IPR002545">
    <property type="entry name" value="CheW-lke_dom"/>
</dbReference>
<comment type="caution">
    <text evidence="2">The sequence shown here is derived from an EMBL/GenBank/DDBJ whole genome shotgun (WGS) entry which is preliminary data.</text>
</comment>
<dbReference type="SUPFAM" id="SSF50341">
    <property type="entry name" value="CheW-like"/>
    <property type="match status" value="1"/>
</dbReference>
<evidence type="ECO:0000313" key="2">
    <source>
        <dbReference type="EMBL" id="MDQ0479222.1"/>
    </source>
</evidence>
<name>A0ABU0JQ56_HATLI</name>
<organism evidence="2 3">
    <name type="scientific">Hathewaya limosa</name>
    <name type="common">Clostridium limosum</name>
    <dbReference type="NCBI Taxonomy" id="1536"/>
    <lineage>
        <taxon>Bacteria</taxon>
        <taxon>Bacillati</taxon>
        <taxon>Bacillota</taxon>
        <taxon>Clostridia</taxon>
        <taxon>Eubacteriales</taxon>
        <taxon>Clostridiaceae</taxon>
        <taxon>Hathewaya</taxon>
    </lineage>
</organism>
<dbReference type="InterPro" id="IPR036061">
    <property type="entry name" value="CheW-like_dom_sf"/>
</dbReference>
<keyword evidence="3" id="KW-1185">Reference proteome</keyword>
<dbReference type="Gene3D" id="2.30.30.40">
    <property type="entry name" value="SH3 Domains"/>
    <property type="match status" value="1"/>
</dbReference>
<dbReference type="SMART" id="SM00260">
    <property type="entry name" value="CheW"/>
    <property type="match status" value="1"/>
</dbReference>
<dbReference type="PANTHER" id="PTHR22617:SF23">
    <property type="entry name" value="CHEMOTAXIS PROTEIN CHEW"/>
    <property type="match status" value="1"/>
</dbReference>
<dbReference type="PROSITE" id="PS50851">
    <property type="entry name" value="CHEW"/>
    <property type="match status" value="1"/>
</dbReference>
<feature type="domain" description="CheW-like" evidence="1">
    <location>
        <begin position="1"/>
        <end position="133"/>
    </location>
</feature>
<dbReference type="Pfam" id="PF01584">
    <property type="entry name" value="CheW"/>
    <property type="match status" value="1"/>
</dbReference>
<dbReference type="Proteomes" id="UP001224418">
    <property type="component" value="Unassembled WGS sequence"/>
</dbReference>
<protein>
    <submittedName>
        <fullName evidence="2">Purine-binding chemotaxis protein CheW</fullName>
    </submittedName>
</protein>
<dbReference type="Gene3D" id="2.40.50.180">
    <property type="entry name" value="CheA-289, Domain 4"/>
    <property type="match status" value="1"/>
</dbReference>
<gene>
    <name evidence="2" type="ORF">QOZ93_000962</name>
</gene>
<accession>A0ABU0JQ56</accession>
<dbReference type="InterPro" id="IPR039315">
    <property type="entry name" value="CheW"/>
</dbReference>
<dbReference type="EMBL" id="JAUSWN010000006">
    <property type="protein sequence ID" value="MDQ0479222.1"/>
    <property type="molecule type" value="Genomic_DNA"/>
</dbReference>
<proteinExistence type="predicted"/>
<reference evidence="2 3" key="1">
    <citation type="submission" date="2023-07" db="EMBL/GenBank/DDBJ databases">
        <title>Genomic Encyclopedia of Type Strains, Phase IV (KMG-IV): sequencing the most valuable type-strain genomes for metagenomic binning, comparative biology and taxonomic classification.</title>
        <authorList>
            <person name="Goeker M."/>
        </authorList>
    </citation>
    <scope>NUCLEOTIDE SEQUENCE [LARGE SCALE GENOMIC DNA]</scope>
    <source>
        <strain evidence="2 3">DSM 1400</strain>
    </source>
</reference>